<dbReference type="EMBL" id="PKPP01000874">
    <property type="protein sequence ID" value="PWA87822.1"/>
    <property type="molecule type" value="Genomic_DNA"/>
</dbReference>
<comment type="caution">
    <text evidence="1">The sequence shown here is derived from an EMBL/GenBank/DDBJ whole genome shotgun (WGS) entry which is preliminary data.</text>
</comment>
<reference evidence="1 2" key="1">
    <citation type="journal article" date="2018" name="Mol. Plant">
        <title>The genome of Artemisia annua provides insight into the evolution of Asteraceae family and artemisinin biosynthesis.</title>
        <authorList>
            <person name="Shen Q."/>
            <person name="Zhang L."/>
            <person name="Liao Z."/>
            <person name="Wang S."/>
            <person name="Yan T."/>
            <person name="Shi P."/>
            <person name="Liu M."/>
            <person name="Fu X."/>
            <person name="Pan Q."/>
            <person name="Wang Y."/>
            <person name="Lv Z."/>
            <person name="Lu X."/>
            <person name="Zhang F."/>
            <person name="Jiang W."/>
            <person name="Ma Y."/>
            <person name="Chen M."/>
            <person name="Hao X."/>
            <person name="Li L."/>
            <person name="Tang Y."/>
            <person name="Lv G."/>
            <person name="Zhou Y."/>
            <person name="Sun X."/>
            <person name="Brodelius P.E."/>
            <person name="Rose J.K.C."/>
            <person name="Tang K."/>
        </authorList>
    </citation>
    <scope>NUCLEOTIDE SEQUENCE [LARGE SCALE GENOMIC DNA]</scope>
    <source>
        <strain evidence="2">cv. Huhao1</strain>
        <tissue evidence="1">Leaf</tissue>
    </source>
</reference>
<organism evidence="1 2">
    <name type="scientific">Artemisia annua</name>
    <name type="common">Sweet wormwood</name>
    <dbReference type="NCBI Taxonomy" id="35608"/>
    <lineage>
        <taxon>Eukaryota</taxon>
        <taxon>Viridiplantae</taxon>
        <taxon>Streptophyta</taxon>
        <taxon>Embryophyta</taxon>
        <taxon>Tracheophyta</taxon>
        <taxon>Spermatophyta</taxon>
        <taxon>Magnoliopsida</taxon>
        <taxon>eudicotyledons</taxon>
        <taxon>Gunneridae</taxon>
        <taxon>Pentapetalae</taxon>
        <taxon>asterids</taxon>
        <taxon>campanulids</taxon>
        <taxon>Asterales</taxon>
        <taxon>Asteraceae</taxon>
        <taxon>Asteroideae</taxon>
        <taxon>Anthemideae</taxon>
        <taxon>Artemisiinae</taxon>
        <taxon>Artemisia</taxon>
    </lineage>
</organism>
<evidence type="ECO:0000313" key="2">
    <source>
        <dbReference type="Proteomes" id="UP000245207"/>
    </source>
</evidence>
<evidence type="ECO:0000313" key="1">
    <source>
        <dbReference type="EMBL" id="PWA87822.1"/>
    </source>
</evidence>
<dbReference type="AlphaFoldDB" id="A0A2U1PQ44"/>
<keyword evidence="2" id="KW-1185">Reference proteome</keyword>
<sequence length="243" mass="27429">MESAYVCEQNAVIDELTQGIQMAKQLRFNLNTPEARQFYMQKILSSYENALCILKSGDSTGQPQTPALPGPGLLESLISKGSPESGEFEFDQPFIYQYGQNVVSRKRKGSTISEAVYKGKHTCNIGVPSAVPPPHSPQTHEIIPMYQLNHYHHQLSPPKPREMTTHLLTNLSFKKWVFEEDYQQLQFPSHFDDELLHVYSPPLLAPTTSESSYPTEWGNPPSLDFCANPADVDLVVKFCNSYF</sequence>
<accession>A0A2U1PQ44</accession>
<dbReference type="OrthoDB" id="1751906at2759"/>
<proteinExistence type="predicted"/>
<protein>
    <submittedName>
        <fullName evidence="1">WRKY53</fullName>
    </submittedName>
</protein>
<dbReference type="Proteomes" id="UP000245207">
    <property type="component" value="Unassembled WGS sequence"/>
</dbReference>
<gene>
    <name evidence="1" type="ORF">CTI12_AA127050</name>
</gene>
<name>A0A2U1PQ44_ARTAN</name>